<reference evidence="2" key="1">
    <citation type="submission" date="2015-04" db="EMBL/GenBank/DDBJ databases">
        <title>The genome sequence of the plant pathogenic Rhizarian Plasmodiophora brassicae reveals insights in its biotrophic life cycle and the origin of chitin synthesis.</title>
        <authorList>
            <person name="Schwelm A."/>
            <person name="Fogelqvist J."/>
            <person name="Knaust A."/>
            <person name="Julke S."/>
            <person name="Lilja T."/>
            <person name="Dhandapani V."/>
            <person name="Bonilla-Rosso G."/>
            <person name="Karlsson M."/>
            <person name="Shevchenko A."/>
            <person name="Choi S.R."/>
            <person name="Kim H.G."/>
            <person name="Park J.Y."/>
            <person name="Lim Y.P."/>
            <person name="Ludwig-Muller J."/>
            <person name="Dixelius C."/>
        </authorList>
    </citation>
    <scope>NUCLEOTIDE SEQUENCE</scope>
    <source>
        <tissue evidence="2">Potato root galls</tissue>
    </source>
</reference>
<evidence type="ECO:0000313" key="2">
    <source>
        <dbReference type="EMBL" id="CRZ11442.1"/>
    </source>
</evidence>
<evidence type="ECO:0000256" key="1">
    <source>
        <dbReference type="SAM" id="MobiDB-lite"/>
    </source>
</evidence>
<feature type="region of interest" description="Disordered" evidence="1">
    <location>
        <begin position="307"/>
        <end position="361"/>
    </location>
</feature>
<feature type="compositionally biased region" description="Basic residues" evidence="1">
    <location>
        <begin position="258"/>
        <end position="268"/>
    </location>
</feature>
<dbReference type="InterPro" id="IPR027267">
    <property type="entry name" value="AH/BAR_dom_sf"/>
</dbReference>
<organism evidence="2">
    <name type="scientific">Spongospora subterranea</name>
    <dbReference type="NCBI Taxonomy" id="70186"/>
    <lineage>
        <taxon>Eukaryota</taxon>
        <taxon>Sar</taxon>
        <taxon>Rhizaria</taxon>
        <taxon>Endomyxa</taxon>
        <taxon>Phytomyxea</taxon>
        <taxon>Plasmodiophorida</taxon>
        <taxon>Plasmodiophoridae</taxon>
        <taxon>Spongospora</taxon>
    </lineage>
</organism>
<dbReference type="EMBL" id="HACM01011000">
    <property type="protein sequence ID" value="CRZ11442.1"/>
    <property type="molecule type" value="Transcribed_RNA"/>
</dbReference>
<name>A0A0H5RCW2_9EUKA</name>
<protein>
    <submittedName>
        <fullName evidence="2">Uncharacterized protein</fullName>
    </submittedName>
</protein>
<sequence>MDSLRSSLWSMIGLNMTASTDALLSDADTPANLVSNMHAAKSLSASLDVAVRNLTTYLGKLQEFSTSSCLVANDLAQLCTFHEKLNNIDHQRDLIAKAADLQQNAEKPLNFELNENVIAPMKKWKVLIDALIVKLEEQRRMHQQAKCLRSHIRLLEDNRVRQVRNGRWHARDEADLQKAQNALVAWEAKCEAMDMMMNEAVEKDLVHGRHSAGLPILKAFNHVEECFWTAGSEMCTIRRALIGDILARSSQVTDPSIIKKKKKKSKQTKKVETLTKDNAMKEGRIVEDHSTPDILTSFDWYKYEPDPFATDDGPTGKSEPSNFSHSLNPGGKMKHSSNEGQADVRSTSEDPFLSLGPFNRE</sequence>
<feature type="region of interest" description="Disordered" evidence="1">
    <location>
        <begin position="253"/>
        <end position="275"/>
    </location>
</feature>
<proteinExistence type="predicted"/>
<accession>A0A0H5RCW2</accession>
<dbReference type="Gene3D" id="1.20.1270.60">
    <property type="entry name" value="Arfaptin homology (AH) domain/BAR domain"/>
    <property type="match status" value="1"/>
</dbReference>
<feature type="compositionally biased region" description="Polar residues" evidence="1">
    <location>
        <begin position="318"/>
        <end position="327"/>
    </location>
</feature>
<dbReference type="AlphaFoldDB" id="A0A0H5RCW2"/>